<comment type="cofactor">
    <cofactor evidence="1">
        <name>Mg(2+)</name>
        <dbReference type="ChEBI" id="CHEBI:18420"/>
    </cofactor>
</comment>
<evidence type="ECO:0000313" key="6">
    <source>
        <dbReference type="EMBL" id="TWX54933.1"/>
    </source>
</evidence>
<dbReference type="Pfam" id="PF00990">
    <property type="entry name" value="GGDEF"/>
    <property type="match status" value="1"/>
</dbReference>
<dbReference type="GO" id="GO:0043709">
    <property type="term" value="P:cell adhesion involved in single-species biofilm formation"/>
    <property type="evidence" value="ECO:0007669"/>
    <property type="project" value="TreeGrafter"/>
</dbReference>
<dbReference type="InterPro" id="IPR029787">
    <property type="entry name" value="Nucleotide_cyclase"/>
</dbReference>
<evidence type="ECO:0000313" key="8">
    <source>
        <dbReference type="Proteomes" id="UP000321525"/>
    </source>
</evidence>
<evidence type="ECO:0000256" key="3">
    <source>
        <dbReference type="ARBA" id="ARBA00034247"/>
    </source>
</evidence>
<evidence type="ECO:0000259" key="5">
    <source>
        <dbReference type="PROSITE" id="PS50887"/>
    </source>
</evidence>
<organism evidence="7 9">
    <name type="scientific">Colwellia hornerae</name>
    <dbReference type="NCBI Taxonomy" id="89402"/>
    <lineage>
        <taxon>Bacteria</taxon>
        <taxon>Pseudomonadati</taxon>
        <taxon>Pseudomonadota</taxon>
        <taxon>Gammaproteobacteria</taxon>
        <taxon>Alteromonadales</taxon>
        <taxon>Colwelliaceae</taxon>
        <taxon>Colwellia</taxon>
    </lineage>
</organism>
<dbReference type="FunFam" id="3.30.70.270:FF:000001">
    <property type="entry name" value="Diguanylate cyclase domain protein"/>
    <property type="match status" value="1"/>
</dbReference>
<evidence type="ECO:0000256" key="4">
    <source>
        <dbReference type="SAM" id="Coils"/>
    </source>
</evidence>
<feature type="coiled-coil region" evidence="4">
    <location>
        <begin position="146"/>
        <end position="173"/>
    </location>
</feature>
<evidence type="ECO:0000256" key="1">
    <source>
        <dbReference type="ARBA" id="ARBA00001946"/>
    </source>
</evidence>
<dbReference type="SMART" id="SM00267">
    <property type="entry name" value="GGDEF"/>
    <property type="match status" value="1"/>
</dbReference>
<dbReference type="EMBL" id="VOLR01000031">
    <property type="protein sequence ID" value="TWX54933.1"/>
    <property type="molecule type" value="Genomic_DNA"/>
</dbReference>
<dbReference type="Proteomes" id="UP000321917">
    <property type="component" value="Unassembled WGS sequence"/>
</dbReference>
<gene>
    <name evidence="6" type="ORF">ESZ26_16955</name>
    <name evidence="7" type="ORF">ESZ27_15570</name>
</gene>
<dbReference type="NCBIfam" id="TIGR00254">
    <property type="entry name" value="GGDEF"/>
    <property type="match status" value="1"/>
</dbReference>
<dbReference type="OrthoDB" id="9812260at2"/>
<dbReference type="Proteomes" id="UP000321525">
    <property type="component" value="Unassembled WGS sequence"/>
</dbReference>
<dbReference type="PROSITE" id="PS50887">
    <property type="entry name" value="GGDEF"/>
    <property type="match status" value="1"/>
</dbReference>
<keyword evidence="4" id="KW-0175">Coiled coil</keyword>
<dbReference type="GO" id="GO:0052621">
    <property type="term" value="F:diguanylate cyclase activity"/>
    <property type="evidence" value="ECO:0007669"/>
    <property type="project" value="UniProtKB-EC"/>
</dbReference>
<keyword evidence="8" id="KW-1185">Reference proteome</keyword>
<dbReference type="InterPro" id="IPR043128">
    <property type="entry name" value="Rev_trsase/Diguanyl_cyclase"/>
</dbReference>
<evidence type="ECO:0000313" key="7">
    <source>
        <dbReference type="EMBL" id="TWX63883.1"/>
    </source>
</evidence>
<accession>A0A5C6Q4Q3</accession>
<dbReference type="PANTHER" id="PTHR45138:SF9">
    <property type="entry name" value="DIGUANYLATE CYCLASE DGCM-RELATED"/>
    <property type="match status" value="1"/>
</dbReference>
<dbReference type="GO" id="GO:1902201">
    <property type="term" value="P:negative regulation of bacterial-type flagellum-dependent cell motility"/>
    <property type="evidence" value="ECO:0007669"/>
    <property type="project" value="TreeGrafter"/>
</dbReference>
<dbReference type="CDD" id="cd01949">
    <property type="entry name" value="GGDEF"/>
    <property type="match status" value="1"/>
</dbReference>
<dbReference type="InterPro" id="IPR050469">
    <property type="entry name" value="Diguanylate_Cyclase"/>
</dbReference>
<comment type="caution">
    <text evidence="7">The sequence shown here is derived from an EMBL/GenBank/DDBJ whole genome shotgun (WGS) entry which is preliminary data.</text>
</comment>
<name>A0A5C6Q4Q3_9GAMM</name>
<dbReference type="EC" id="2.7.7.65" evidence="2"/>
<sequence length="344" mass="38210">MMPGSFNQTMKIAEQAKEFMLVHQITPVPSHYAVAYCYVSEENLLLIKKIDEQLASKKSLDAIFIDALFSEFLSNSQNIEDNIFTPFGETLTSTLAQLENHVSSEKATISHLNKIGKTLGQLGEYKPLQNITTFLLNAIGQSTAQHQSLSTELYKASEEVSQLKQKLEESRQEALIDTLTGLLNRRGCDKRLQALSLNNIHSSLVIDIDHFKKVNDSFGHSVGDKVIQLVAKIIKEHVAPDDIPVRYGGEEFVVVLSNKSQQFAHTIAEKIRLAIAKLKLVQRQSKTQLPPITVSIGVAELQNNMTWTTLFNNADQALYKAKDSGRNCCVLASINTAAQLELAN</sequence>
<evidence type="ECO:0000256" key="2">
    <source>
        <dbReference type="ARBA" id="ARBA00012528"/>
    </source>
</evidence>
<dbReference type="PANTHER" id="PTHR45138">
    <property type="entry name" value="REGULATORY COMPONENTS OF SENSORY TRANSDUCTION SYSTEM"/>
    <property type="match status" value="1"/>
</dbReference>
<dbReference type="SUPFAM" id="SSF55073">
    <property type="entry name" value="Nucleotide cyclase"/>
    <property type="match status" value="1"/>
</dbReference>
<dbReference type="GO" id="GO:0005886">
    <property type="term" value="C:plasma membrane"/>
    <property type="evidence" value="ECO:0007669"/>
    <property type="project" value="TreeGrafter"/>
</dbReference>
<proteinExistence type="predicted"/>
<dbReference type="InterPro" id="IPR000160">
    <property type="entry name" value="GGDEF_dom"/>
</dbReference>
<reference evidence="7 9" key="1">
    <citation type="submission" date="2019-07" db="EMBL/GenBank/DDBJ databases">
        <title>Genomes of sea-ice associated Colwellia species.</title>
        <authorList>
            <person name="Bowman J.P."/>
        </authorList>
    </citation>
    <scope>NUCLEOTIDE SEQUENCE [LARGE SCALE GENOMIC DNA]</scope>
    <source>
        <strain evidence="6 8">ACAM 607</strain>
        <strain evidence="7 9">IC036</strain>
    </source>
</reference>
<dbReference type="EMBL" id="VOLQ01000037">
    <property type="protein sequence ID" value="TWX63883.1"/>
    <property type="molecule type" value="Genomic_DNA"/>
</dbReference>
<feature type="domain" description="GGDEF" evidence="5">
    <location>
        <begin position="199"/>
        <end position="334"/>
    </location>
</feature>
<comment type="catalytic activity">
    <reaction evidence="3">
        <text>2 GTP = 3',3'-c-di-GMP + 2 diphosphate</text>
        <dbReference type="Rhea" id="RHEA:24898"/>
        <dbReference type="ChEBI" id="CHEBI:33019"/>
        <dbReference type="ChEBI" id="CHEBI:37565"/>
        <dbReference type="ChEBI" id="CHEBI:58805"/>
        <dbReference type="EC" id="2.7.7.65"/>
    </reaction>
</comment>
<dbReference type="AlphaFoldDB" id="A0A5C6Q4Q3"/>
<protein>
    <recommendedName>
        <fullName evidence="2">diguanylate cyclase</fullName>
        <ecNumber evidence="2">2.7.7.65</ecNumber>
    </recommendedName>
</protein>
<dbReference type="Gene3D" id="3.30.70.270">
    <property type="match status" value="1"/>
</dbReference>
<evidence type="ECO:0000313" key="9">
    <source>
        <dbReference type="Proteomes" id="UP000321917"/>
    </source>
</evidence>